<evidence type="ECO:0000313" key="3">
    <source>
        <dbReference type="Proteomes" id="UP000445000"/>
    </source>
</evidence>
<dbReference type="EMBL" id="BLJN01000007">
    <property type="protein sequence ID" value="GFE83853.1"/>
    <property type="molecule type" value="Genomic_DNA"/>
</dbReference>
<sequence length="319" mass="34109">MNTLARVRSFLLRVTVLLTFALAASAGPISDSIQVGDRVTGSFRYALSHAPGDTDPLLFSGEYRFTDANSFIQVTIGGHTFSSAVGATFIPSRPGHLSVLVTNRVAAFDFLQIRGIGDEASFAPFLSFFSRQDPAFVPLGTILINFILDPNALFSDALPTVIDPSAAMPFDSFPAIYGQVEGLSTQPPDEAEAAATREWAIFYEVEPRDVSIENNVVSGRFVGRVTELADHTQLLPPNEMFDALLEQVTGVGPGRSLQRKIQHARAYFVASDLTAACAMLSGFSAEVRAQSGKSIPRATANKLSAEAAAVGLAIECDES</sequence>
<protein>
    <submittedName>
        <fullName evidence="2">Uncharacterized protein</fullName>
    </submittedName>
</protein>
<proteinExistence type="predicted"/>
<feature type="signal peptide" evidence="1">
    <location>
        <begin position="1"/>
        <end position="26"/>
    </location>
</feature>
<gene>
    <name evidence="2" type="ORF">GCM10011487_58530</name>
</gene>
<dbReference type="AlphaFoldDB" id="A0A829YLY8"/>
<keyword evidence="3" id="KW-1185">Reference proteome</keyword>
<comment type="caution">
    <text evidence="2">The sequence shown here is derived from an EMBL/GenBank/DDBJ whole genome shotgun (WGS) entry which is preliminary data.</text>
</comment>
<organism evidence="2 3">
    <name type="scientific">Steroidobacter agaridevorans</name>
    <dbReference type="NCBI Taxonomy" id="2695856"/>
    <lineage>
        <taxon>Bacteria</taxon>
        <taxon>Pseudomonadati</taxon>
        <taxon>Pseudomonadota</taxon>
        <taxon>Gammaproteobacteria</taxon>
        <taxon>Steroidobacterales</taxon>
        <taxon>Steroidobacteraceae</taxon>
        <taxon>Steroidobacter</taxon>
    </lineage>
</organism>
<feature type="chain" id="PRO_5032698592" evidence="1">
    <location>
        <begin position="27"/>
        <end position="319"/>
    </location>
</feature>
<accession>A0A829YLY8</accession>
<keyword evidence="1" id="KW-0732">Signal</keyword>
<evidence type="ECO:0000313" key="2">
    <source>
        <dbReference type="EMBL" id="GFE83853.1"/>
    </source>
</evidence>
<name>A0A829YLY8_9GAMM</name>
<reference evidence="3" key="1">
    <citation type="submission" date="2020-01" db="EMBL/GenBank/DDBJ databases">
        <title>'Steroidobacter agaridevorans' sp. nov., agar-degrading bacteria isolated from rhizosphere soils.</title>
        <authorList>
            <person name="Ikenaga M."/>
            <person name="Kataoka M."/>
            <person name="Murouchi A."/>
            <person name="Katsuragi S."/>
            <person name="Sakai M."/>
        </authorList>
    </citation>
    <scope>NUCLEOTIDE SEQUENCE [LARGE SCALE GENOMIC DNA]</scope>
    <source>
        <strain evidence="3">YU21-B</strain>
    </source>
</reference>
<dbReference type="Proteomes" id="UP000445000">
    <property type="component" value="Unassembled WGS sequence"/>
</dbReference>
<evidence type="ECO:0000256" key="1">
    <source>
        <dbReference type="SAM" id="SignalP"/>
    </source>
</evidence>
<dbReference type="RefSeq" id="WP_161815471.1">
    <property type="nucleotide sequence ID" value="NZ_BLJN01000007.1"/>
</dbReference>